<dbReference type="HOGENOM" id="CLU_198519_0_0_1"/>
<proteinExistence type="predicted"/>
<gene>
    <name evidence="1" type="ORF">CAEBREN_29580</name>
</gene>
<accession>G0MVX4</accession>
<sequence length="58" mass="6471">MTETPELTIYEKAFAKTDKTDAILVVDGKKLHVNKAAKVRTICWNSSIDSFFPLPSVT</sequence>
<evidence type="ECO:0000313" key="2">
    <source>
        <dbReference type="Proteomes" id="UP000008068"/>
    </source>
</evidence>
<dbReference type="InParanoid" id="G0MVX4"/>
<dbReference type="EMBL" id="GL379815">
    <property type="protein sequence ID" value="EGT45272.1"/>
    <property type="molecule type" value="Genomic_DNA"/>
</dbReference>
<keyword evidence="2" id="KW-1185">Reference proteome</keyword>
<organism evidence="2">
    <name type="scientific">Caenorhabditis brenneri</name>
    <name type="common">Nematode worm</name>
    <dbReference type="NCBI Taxonomy" id="135651"/>
    <lineage>
        <taxon>Eukaryota</taxon>
        <taxon>Metazoa</taxon>
        <taxon>Ecdysozoa</taxon>
        <taxon>Nematoda</taxon>
        <taxon>Chromadorea</taxon>
        <taxon>Rhabditida</taxon>
        <taxon>Rhabditina</taxon>
        <taxon>Rhabditomorpha</taxon>
        <taxon>Rhabditoidea</taxon>
        <taxon>Rhabditidae</taxon>
        <taxon>Peloderinae</taxon>
        <taxon>Caenorhabditis</taxon>
    </lineage>
</organism>
<reference evidence="2" key="1">
    <citation type="submission" date="2011-07" db="EMBL/GenBank/DDBJ databases">
        <authorList>
            <consortium name="Caenorhabditis brenneri Sequencing and Analysis Consortium"/>
            <person name="Wilson R.K."/>
        </authorList>
    </citation>
    <scope>NUCLEOTIDE SEQUENCE [LARGE SCALE GENOMIC DNA]</scope>
    <source>
        <strain evidence="2">PB2801</strain>
    </source>
</reference>
<dbReference type="AlphaFoldDB" id="G0MVX4"/>
<name>G0MVX4_CAEBE</name>
<protein>
    <submittedName>
        <fullName evidence="1">Uncharacterized protein</fullName>
    </submittedName>
</protein>
<evidence type="ECO:0000313" key="1">
    <source>
        <dbReference type="EMBL" id="EGT45272.1"/>
    </source>
</evidence>
<dbReference type="Proteomes" id="UP000008068">
    <property type="component" value="Unassembled WGS sequence"/>
</dbReference>